<gene>
    <name evidence="2" type="ORF">OTU49_010528</name>
</gene>
<evidence type="ECO:0000313" key="3">
    <source>
        <dbReference type="Proteomes" id="UP001445076"/>
    </source>
</evidence>
<feature type="region of interest" description="Disordered" evidence="1">
    <location>
        <begin position="23"/>
        <end position="64"/>
    </location>
</feature>
<protein>
    <submittedName>
        <fullName evidence="2">Uncharacterized protein</fullName>
    </submittedName>
</protein>
<proteinExistence type="predicted"/>
<dbReference type="Proteomes" id="UP001445076">
    <property type="component" value="Unassembled WGS sequence"/>
</dbReference>
<feature type="non-terminal residue" evidence="2">
    <location>
        <position position="116"/>
    </location>
</feature>
<feature type="compositionally biased region" description="Acidic residues" evidence="1">
    <location>
        <begin position="24"/>
        <end position="42"/>
    </location>
</feature>
<keyword evidence="3" id="KW-1185">Reference proteome</keyword>
<reference evidence="2 3" key="1">
    <citation type="journal article" date="2024" name="BMC Genomics">
        <title>Genome assembly of redclaw crayfish (Cherax quadricarinatus) provides insights into its immune adaptation and hypoxia tolerance.</title>
        <authorList>
            <person name="Liu Z."/>
            <person name="Zheng J."/>
            <person name="Li H."/>
            <person name="Fang K."/>
            <person name="Wang S."/>
            <person name="He J."/>
            <person name="Zhou D."/>
            <person name="Weng S."/>
            <person name="Chi M."/>
            <person name="Gu Z."/>
            <person name="He J."/>
            <person name="Li F."/>
            <person name="Wang M."/>
        </authorList>
    </citation>
    <scope>NUCLEOTIDE SEQUENCE [LARGE SCALE GENOMIC DNA]</scope>
    <source>
        <strain evidence="2">ZL_2023a</strain>
    </source>
</reference>
<sequence length="116" mass="13541">MALNTNVFYGSKAHRKRDYIVPELYDDSDTNEEVDSADEYEPQPDASASSEDEHEELSTRSRRVSVKRRNIRIQVFEDDEVDERIVNNTNATWSKLDITNTPLPDYKHEVQTHVKK</sequence>
<dbReference type="EMBL" id="JARKIK010000081">
    <property type="protein sequence ID" value="KAK8725870.1"/>
    <property type="molecule type" value="Genomic_DNA"/>
</dbReference>
<name>A0AAW0W8V2_CHEQU</name>
<organism evidence="2 3">
    <name type="scientific">Cherax quadricarinatus</name>
    <name type="common">Australian red claw crayfish</name>
    <dbReference type="NCBI Taxonomy" id="27406"/>
    <lineage>
        <taxon>Eukaryota</taxon>
        <taxon>Metazoa</taxon>
        <taxon>Ecdysozoa</taxon>
        <taxon>Arthropoda</taxon>
        <taxon>Crustacea</taxon>
        <taxon>Multicrustacea</taxon>
        <taxon>Malacostraca</taxon>
        <taxon>Eumalacostraca</taxon>
        <taxon>Eucarida</taxon>
        <taxon>Decapoda</taxon>
        <taxon>Pleocyemata</taxon>
        <taxon>Astacidea</taxon>
        <taxon>Parastacoidea</taxon>
        <taxon>Parastacidae</taxon>
        <taxon>Cherax</taxon>
    </lineage>
</organism>
<accession>A0AAW0W8V2</accession>
<evidence type="ECO:0000313" key="2">
    <source>
        <dbReference type="EMBL" id="KAK8725870.1"/>
    </source>
</evidence>
<comment type="caution">
    <text evidence="2">The sequence shown here is derived from an EMBL/GenBank/DDBJ whole genome shotgun (WGS) entry which is preliminary data.</text>
</comment>
<evidence type="ECO:0000256" key="1">
    <source>
        <dbReference type="SAM" id="MobiDB-lite"/>
    </source>
</evidence>
<dbReference type="AlphaFoldDB" id="A0AAW0W8V2"/>